<dbReference type="GO" id="GO:0009401">
    <property type="term" value="P:phosphoenolpyruvate-dependent sugar phosphotransferase system"/>
    <property type="evidence" value="ECO:0007669"/>
    <property type="project" value="UniProtKB-KW"/>
</dbReference>
<dbReference type="Pfam" id="PF00367">
    <property type="entry name" value="PTS_EIIB"/>
    <property type="match status" value="1"/>
</dbReference>
<feature type="transmembrane region" description="Helical" evidence="13">
    <location>
        <begin position="159"/>
        <end position="182"/>
    </location>
</feature>
<keyword evidence="6" id="KW-0598">Phosphotransferase system</keyword>
<feature type="transmembrane region" description="Helical" evidence="13">
    <location>
        <begin position="126"/>
        <end position="147"/>
    </location>
</feature>
<feature type="transmembrane region" description="Helical" evidence="13">
    <location>
        <begin position="219"/>
        <end position="238"/>
    </location>
</feature>
<evidence type="ECO:0000256" key="11">
    <source>
        <dbReference type="PROSITE-ProRule" id="PRU00421"/>
    </source>
</evidence>
<feature type="transmembrane region" description="Helical" evidence="13">
    <location>
        <begin position="194"/>
        <end position="213"/>
    </location>
</feature>
<proteinExistence type="predicted"/>
<evidence type="ECO:0000256" key="8">
    <source>
        <dbReference type="ARBA" id="ARBA00022777"/>
    </source>
</evidence>
<dbReference type="Pfam" id="PF02378">
    <property type="entry name" value="PTS_EIIC"/>
    <property type="match status" value="1"/>
</dbReference>
<evidence type="ECO:0000256" key="1">
    <source>
        <dbReference type="ARBA" id="ARBA00004651"/>
    </source>
</evidence>
<dbReference type="PROSITE" id="PS51103">
    <property type="entry name" value="PTS_EIIC_TYPE_1"/>
    <property type="match status" value="1"/>
</dbReference>
<sequence length="509" mass="52105">MADSRLIADQLLVGLGGADNIIDVENCMTRLRVGVRDQDLADVVALRAIDNVIAALPGENFQIVLGPGLVDRVAIDLEAARGAALSADSGPSTADQLADKGSAIRQQNKQRNNTPVKNVLRRVSNIFVPLIPALIACGLIAGINGILSNLATSGSVPWLASLSPIFGVMSSGFFALLAVFVAMNAAREFGGTPIIGGVIGGIIVAPGVVNIVVWGQQLAPGQGGVLGAMAAAILGAYIERWARRWSPDVLALFIVPTLTVVLTGLATLFLLMPAAGWVSVQIGIGATGLLTTAGAFAGFVLGGLFLPLVMTGLHQTLTPIHTTLIEQVGYTTLLPVLAMGGAGQIGAAIAVFFRLRRNTSIGRTIKGALPAGFLGVGEPLIYGVTLPLGRPFITACIGGAFGGAVVGLFDQLGYTVGAIAIGASDLSLFPLLQGSHGWGVAALGYASGLIVAYVVGFVTTWFFGFSRDQLISLNSDDTIDAGLVPAADVAATGGPDVRAPALADSRDRS</sequence>
<comment type="subcellular location">
    <subcellularLocation>
        <location evidence="1">Cell membrane</location>
        <topology evidence="1">Multi-pass membrane protein</topology>
    </subcellularLocation>
</comment>
<dbReference type="InterPro" id="IPR013013">
    <property type="entry name" value="PTS_EIIC_1"/>
</dbReference>
<evidence type="ECO:0000259" key="14">
    <source>
        <dbReference type="PROSITE" id="PS51098"/>
    </source>
</evidence>
<keyword evidence="3" id="KW-1003">Cell membrane</keyword>
<accession>A0A4R9BMF9</accession>
<comment type="caution">
    <text evidence="16">The sequence shown here is derived from an EMBL/GenBank/DDBJ whole genome shotgun (WGS) entry which is preliminary data.</text>
</comment>
<feature type="domain" description="PTS EIIC type-1" evidence="15">
    <location>
        <begin position="121"/>
        <end position="477"/>
    </location>
</feature>
<dbReference type="InterPro" id="IPR018113">
    <property type="entry name" value="PTrfase_EIIB_Cys"/>
</dbReference>
<dbReference type="InterPro" id="IPR036878">
    <property type="entry name" value="Glu_permease_IIB"/>
</dbReference>
<evidence type="ECO:0000259" key="15">
    <source>
        <dbReference type="PROSITE" id="PS51103"/>
    </source>
</evidence>
<feature type="transmembrane region" description="Helical" evidence="13">
    <location>
        <begin position="330"/>
        <end position="353"/>
    </location>
</feature>
<dbReference type="PROSITE" id="PS01035">
    <property type="entry name" value="PTS_EIIB_TYPE_1_CYS"/>
    <property type="match status" value="1"/>
</dbReference>
<dbReference type="Gene3D" id="3.30.1360.60">
    <property type="entry name" value="Glucose permease domain IIB"/>
    <property type="match status" value="1"/>
</dbReference>
<evidence type="ECO:0000256" key="4">
    <source>
        <dbReference type="ARBA" id="ARBA00022597"/>
    </source>
</evidence>
<keyword evidence="8" id="KW-0418">Kinase</keyword>
<dbReference type="SUPFAM" id="SSF55604">
    <property type="entry name" value="Glucose permease domain IIB"/>
    <property type="match status" value="1"/>
</dbReference>
<keyword evidence="10 13" id="KW-0472">Membrane</keyword>
<evidence type="ECO:0000313" key="16">
    <source>
        <dbReference type="EMBL" id="TFD87353.1"/>
    </source>
</evidence>
<keyword evidence="17" id="KW-1185">Reference proteome</keyword>
<evidence type="ECO:0000256" key="3">
    <source>
        <dbReference type="ARBA" id="ARBA00022475"/>
    </source>
</evidence>
<dbReference type="CDD" id="cd00212">
    <property type="entry name" value="PTS_IIB_glc"/>
    <property type="match status" value="1"/>
</dbReference>
<feature type="transmembrane region" description="Helical" evidence="13">
    <location>
        <begin position="250"/>
        <end position="272"/>
    </location>
</feature>
<dbReference type="PROSITE" id="PS51098">
    <property type="entry name" value="PTS_EIIB_TYPE_1"/>
    <property type="match status" value="1"/>
</dbReference>
<dbReference type="GO" id="GO:0005886">
    <property type="term" value="C:plasma membrane"/>
    <property type="evidence" value="ECO:0007669"/>
    <property type="project" value="UniProtKB-SubCell"/>
</dbReference>
<evidence type="ECO:0000256" key="6">
    <source>
        <dbReference type="ARBA" id="ARBA00022683"/>
    </source>
</evidence>
<dbReference type="InterPro" id="IPR001996">
    <property type="entry name" value="PTS_IIB_1"/>
</dbReference>
<dbReference type="GO" id="GO:0016301">
    <property type="term" value="F:kinase activity"/>
    <property type="evidence" value="ECO:0007669"/>
    <property type="project" value="UniProtKB-KW"/>
</dbReference>
<dbReference type="PANTHER" id="PTHR30175:SF3">
    <property type="entry name" value="PTS SYSTEM N-ACETYLMURAMIC ACID-SPECIFIC EIIBC COMPONENT"/>
    <property type="match status" value="1"/>
</dbReference>
<name>A0A4R9BMF9_9MICO</name>
<keyword evidence="2" id="KW-0813">Transport</keyword>
<dbReference type="Proteomes" id="UP000298468">
    <property type="component" value="Unassembled WGS sequence"/>
</dbReference>
<evidence type="ECO:0000256" key="9">
    <source>
        <dbReference type="ARBA" id="ARBA00022989"/>
    </source>
</evidence>
<feature type="region of interest" description="Disordered" evidence="12">
    <location>
        <begin position="86"/>
        <end position="108"/>
    </location>
</feature>
<keyword evidence="5" id="KW-0808">Transferase</keyword>
<gene>
    <name evidence="16" type="ORF">E3T61_14635</name>
</gene>
<dbReference type="GO" id="GO:0090588">
    <property type="term" value="F:protein-phosphocysteine-N-acetylmuramate phosphotransferase system transporter activity"/>
    <property type="evidence" value="ECO:0007669"/>
    <property type="project" value="TreeGrafter"/>
</dbReference>
<evidence type="ECO:0000256" key="5">
    <source>
        <dbReference type="ARBA" id="ARBA00022679"/>
    </source>
</evidence>
<dbReference type="AlphaFoldDB" id="A0A4R9BMF9"/>
<evidence type="ECO:0000256" key="10">
    <source>
        <dbReference type="ARBA" id="ARBA00023136"/>
    </source>
</evidence>
<dbReference type="EMBL" id="SOHM01000031">
    <property type="protein sequence ID" value="TFD87353.1"/>
    <property type="molecule type" value="Genomic_DNA"/>
</dbReference>
<feature type="transmembrane region" description="Helical" evidence="13">
    <location>
        <begin position="438"/>
        <end position="463"/>
    </location>
</feature>
<protein>
    <submittedName>
        <fullName evidence="16">PTS alpha-glucoside transporter subunit IIA</fullName>
    </submittedName>
</protein>
<dbReference type="OrthoDB" id="9797715at2"/>
<dbReference type="InterPro" id="IPR003352">
    <property type="entry name" value="PTS_EIIC"/>
</dbReference>
<evidence type="ECO:0000256" key="2">
    <source>
        <dbReference type="ARBA" id="ARBA00022448"/>
    </source>
</evidence>
<evidence type="ECO:0000256" key="12">
    <source>
        <dbReference type="SAM" id="MobiDB-lite"/>
    </source>
</evidence>
<dbReference type="PANTHER" id="PTHR30175">
    <property type="entry name" value="PHOSPHOTRANSFERASE SYSTEM TRANSPORT PROTEIN"/>
    <property type="match status" value="1"/>
</dbReference>
<feature type="active site" description="Phosphocysteine intermediate; for EIIB activity" evidence="11">
    <location>
        <position position="27"/>
    </location>
</feature>
<reference evidence="16 17" key="1">
    <citation type="submission" date="2019-03" db="EMBL/GenBank/DDBJ databases">
        <title>Genomics of glacier-inhabiting Cryobacterium strains.</title>
        <authorList>
            <person name="Liu Q."/>
            <person name="Xin Y.-H."/>
        </authorList>
    </citation>
    <scope>NUCLEOTIDE SEQUENCE [LARGE SCALE GENOMIC DNA]</scope>
    <source>
        <strain evidence="16 17">Sr59</strain>
    </source>
</reference>
<keyword evidence="4" id="KW-0762">Sugar transport</keyword>
<evidence type="ECO:0000256" key="7">
    <source>
        <dbReference type="ARBA" id="ARBA00022692"/>
    </source>
</evidence>
<dbReference type="InterPro" id="IPR050558">
    <property type="entry name" value="PTS_Sugar-Specific_Components"/>
</dbReference>
<organism evidence="16 17">
    <name type="scientific">Cryobacterium lactosi</name>
    <dbReference type="NCBI Taxonomy" id="1259202"/>
    <lineage>
        <taxon>Bacteria</taxon>
        <taxon>Bacillati</taxon>
        <taxon>Actinomycetota</taxon>
        <taxon>Actinomycetes</taxon>
        <taxon>Micrococcales</taxon>
        <taxon>Microbacteriaceae</taxon>
        <taxon>Cryobacterium</taxon>
    </lineage>
</organism>
<feature type="transmembrane region" description="Helical" evidence="13">
    <location>
        <begin position="284"/>
        <end position="309"/>
    </location>
</feature>
<feature type="domain" description="PTS EIIB type-1" evidence="14">
    <location>
        <begin position="5"/>
        <end position="87"/>
    </location>
</feature>
<evidence type="ECO:0000256" key="13">
    <source>
        <dbReference type="SAM" id="Phobius"/>
    </source>
</evidence>
<dbReference type="GO" id="GO:0008982">
    <property type="term" value="F:protein-N(PI)-phosphohistidine-sugar phosphotransferase activity"/>
    <property type="evidence" value="ECO:0007669"/>
    <property type="project" value="InterPro"/>
</dbReference>
<keyword evidence="9 13" id="KW-1133">Transmembrane helix</keyword>
<keyword evidence="7 13" id="KW-0812">Transmembrane</keyword>
<evidence type="ECO:0000313" key="17">
    <source>
        <dbReference type="Proteomes" id="UP000298468"/>
    </source>
</evidence>